<proteinExistence type="predicted"/>
<evidence type="ECO:0000259" key="2">
    <source>
        <dbReference type="Pfam" id="PF14111"/>
    </source>
</evidence>
<keyword evidence="4" id="KW-1185">Reference proteome</keyword>
<keyword evidence="1" id="KW-0812">Transmembrane</keyword>
<feature type="transmembrane region" description="Helical" evidence="1">
    <location>
        <begin position="35"/>
        <end position="54"/>
    </location>
</feature>
<protein>
    <recommendedName>
        <fullName evidence="2">DUF4283 domain-containing protein</fullName>
    </recommendedName>
</protein>
<evidence type="ECO:0000256" key="1">
    <source>
        <dbReference type="SAM" id="Phobius"/>
    </source>
</evidence>
<comment type="caution">
    <text evidence="3">The sequence shown here is derived from an EMBL/GenBank/DDBJ whole genome shotgun (WGS) entry which is preliminary data.</text>
</comment>
<feature type="domain" description="DUF4283" evidence="2">
    <location>
        <begin position="175"/>
        <end position="261"/>
    </location>
</feature>
<dbReference type="PANTHER" id="PTHR31286:SF60">
    <property type="entry name" value="PROTEIN, PUTATIVE-RELATED"/>
    <property type="match status" value="1"/>
</dbReference>
<sequence>MDLATWARLLHLEQQHGLGCLGTSLPVSLILKLCYFYYFLCCWFVCVSGFLSMVSPSMLGLVEDPIVLDATLCSSSHTSVPICGGGSVSNSGGFRLGNVLPTASALCDILVSVGGPIQGPILNSNPVSIGSKSYADLLKSPQEFIQPFPMSATPLKKGGYVSFQVDPVAYQSRLDLCKNALIERVFLSSGERPWKLAELKAKLSTLWMISADWRLISLGRGYFQIILKSLEVKNQIWGLSSVNLKPRVLHLQPWIPDFNPSLQKSTDAQVWVRFYDLS</sequence>
<evidence type="ECO:0000313" key="4">
    <source>
        <dbReference type="Proteomes" id="UP001168877"/>
    </source>
</evidence>
<accession>A0AA39SFZ4</accession>
<reference evidence="3" key="2">
    <citation type="submission" date="2023-06" db="EMBL/GenBank/DDBJ databases">
        <authorList>
            <person name="Swenson N.G."/>
            <person name="Wegrzyn J.L."/>
            <person name="Mcevoy S.L."/>
        </authorList>
    </citation>
    <scope>NUCLEOTIDE SEQUENCE</scope>
    <source>
        <strain evidence="3">NS2018</strain>
        <tissue evidence="3">Leaf</tissue>
    </source>
</reference>
<dbReference type="PANTHER" id="PTHR31286">
    <property type="entry name" value="GLYCINE-RICH CELL WALL STRUCTURAL PROTEIN 1.8-LIKE"/>
    <property type="match status" value="1"/>
</dbReference>
<dbReference type="AlphaFoldDB" id="A0AA39SFZ4"/>
<dbReference type="Proteomes" id="UP001168877">
    <property type="component" value="Unassembled WGS sequence"/>
</dbReference>
<gene>
    <name evidence="3" type="ORF">LWI29_035565</name>
</gene>
<name>A0AA39SFZ4_ACESA</name>
<dbReference type="Pfam" id="PF14111">
    <property type="entry name" value="DUF4283"/>
    <property type="match status" value="1"/>
</dbReference>
<evidence type="ECO:0000313" key="3">
    <source>
        <dbReference type="EMBL" id="KAK0591093.1"/>
    </source>
</evidence>
<dbReference type="EMBL" id="JAUESC010000381">
    <property type="protein sequence ID" value="KAK0591093.1"/>
    <property type="molecule type" value="Genomic_DNA"/>
</dbReference>
<organism evidence="3 4">
    <name type="scientific">Acer saccharum</name>
    <name type="common">Sugar maple</name>
    <dbReference type="NCBI Taxonomy" id="4024"/>
    <lineage>
        <taxon>Eukaryota</taxon>
        <taxon>Viridiplantae</taxon>
        <taxon>Streptophyta</taxon>
        <taxon>Embryophyta</taxon>
        <taxon>Tracheophyta</taxon>
        <taxon>Spermatophyta</taxon>
        <taxon>Magnoliopsida</taxon>
        <taxon>eudicotyledons</taxon>
        <taxon>Gunneridae</taxon>
        <taxon>Pentapetalae</taxon>
        <taxon>rosids</taxon>
        <taxon>malvids</taxon>
        <taxon>Sapindales</taxon>
        <taxon>Sapindaceae</taxon>
        <taxon>Hippocastanoideae</taxon>
        <taxon>Acereae</taxon>
        <taxon>Acer</taxon>
    </lineage>
</organism>
<keyword evidence="1" id="KW-0472">Membrane</keyword>
<keyword evidence="1" id="KW-1133">Transmembrane helix</keyword>
<reference evidence="3" key="1">
    <citation type="journal article" date="2022" name="Plant J.">
        <title>Strategies of tolerance reflected in two North American maple genomes.</title>
        <authorList>
            <person name="McEvoy S.L."/>
            <person name="Sezen U.U."/>
            <person name="Trouern-Trend A."/>
            <person name="McMahon S.M."/>
            <person name="Schaberg P.G."/>
            <person name="Yang J."/>
            <person name="Wegrzyn J.L."/>
            <person name="Swenson N.G."/>
        </authorList>
    </citation>
    <scope>NUCLEOTIDE SEQUENCE</scope>
    <source>
        <strain evidence="3">NS2018</strain>
    </source>
</reference>
<dbReference type="InterPro" id="IPR025558">
    <property type="entry name" value="DUF4283"/>
</dbReference>
<dbReference type="InterPro" id="IPR040256">
    <property type="entry name" value="At4g02000-like"/>
</dbReference>